<name>A0AA39H0J7_9BILA</name>
<sequence>MVVAYTDEMYEFNVPKYYDFACENNPNLPDKTCKASSASDGCDDLAKNKSKEMKEKKEKKKERKDTKAAKKRRNSITYSPRIHGLDDSMYEKCEFISPPVSTDQLTYALQGMRFEDWLYARDSCGSDSFTNVIDLTLKEPKAKESVLQRIRRFCCLCLC</sequence>
<evidence type="ECO:0000313" key="2">
    <source>
        <dbReference type="EMBL" id="KAK0395517.1"/>
    </source>
</evidence>
<evidence type="ECO:0000256" key="1">
    <source>
        <dbReference type="SAM" id="MobiDB-lite"/>
    </source>
</evidence>
<feature type="compositionally biased region" description="Basic and acidic residues" evidence="1">
    <location>
        <begin position="44"/>
        <end position="56"/>
    </location>
</feature>
<keyword evidence="3" id="KW-1185">Reference proteome</keyword>
<protein>
    <submittedName>
        <fullName evidence="2">Uncharacterized protein</fullName>
    </submittedName>
</protein>
<proteinExistence type="predicted"/>
<comment type="caution">
    <text evidence="2">The sequence shown here is derived from an EMBL/GenBank/DDBJ whole genome shotgun (WGS) entry which is preliminary data.</text>
</comment>
<organism evidence="2 3">
    <name type="scientific">Steinernema hermaphroditum</name>
    <dbReference type="NCBI Taxonomy" id="289476"/>
    <lineage>
        <taxon>Eukaryota</taxon>
        <taxon>Metazoa</taxon>
        <taxon>Ecdysozoa</taxon>
        <taxon>Nematoda</taxon>
        <taxon>Chromadorea</taxon>
        <taxon>Rhabditida</taxon>
        <taxon>Tylenchina</taxon>
        <taxon>Panagrolaimomorpha</taxon>
        <taxon>Strongyloidoidea</taxon>
        <taxon>Steinernematidae</taxon>
        <taxon>Steinernema</taxon>
    </lineage>
</organism>
<evidence type="ECO:0000313" key="3">
    <source>
        <dbReference type="Proteomes" id="UP001175271"/>
    </source>
</evidence>
<feature type="region of interest" description="Disordered" evidence="1">
    <location>
        <begin position="33"/>
        <end position="74"/>
    </location>
</feature>
<accession>A0AA39H0J7</accession>
<dbReference type="Proteomes" id="UP001175271">
    <property type="component" value="Unassembled WGS sequence"/>
</dbReference>
<dbReference type="AlphaFoldDB" id="A0AA39H0J7"/>
<reference evidence="2" key="1">
    <citation type="submission" date="2023-06" db="EMBL/GenBank/DDBJ databases">
        <title>Genomic analysis of the entomopathogenic nematode Steinernema hermaphroditum.</title>
        <authorList>
            <person name="Schwarz E.M."/>
            <person name="Heppert J.K."/>
            <person name="Baniya A."/>
            <person name="Schwartz H.T."/>
            <person name="Tan C.-H."/>
            <person name="Antoshechkin I."/>
            <person name="Sternberg P.W."/>
            <person name="Goodrich-Blair H."/>
            <person name="Dillman A.R."/>
        </authorList>
    </citation>
    <scope>NUCLEOTIDE SEQUENCE</scope>
    <source>
        <strain evidence="2">PS9179</strain>
        <tissue evidence="2">Whole animal</tissue>
    </source>
</reference>
<dbReference type="EMBL" id="JAUCMV010000005">
    <property type="protein sequence ID" value="KAK0395517.1"/>
    <property type="molecule type" value="Genomic_DNA"/>
</dbReference>
<gene>
    <name evidence="2" type="ORF">QR680_001320</name>
</gene>